<dbReference type="InterPro" id="IPR013324">
    <property type="entry name" value="RNA_pol_sigma_r3/r4-like"/>
</dbReference>
<dbReference type="EMBL" id="LLZU01000035">
    <property type="protein sequence ID" value="KRV47766.1"/>
    <property type="molecule type" value="Genomic_DNA"/>
</dbReference>
<accession>A0A0T6LNY4</accession>
<name>A0A0T6LNY4_WENVI</name>
<dbReference type="STRING" id="76728.AQ490_05165"/>
<dbReference type="InterPro" id="IPR036388">
    <property type="entry name" value="WH-like_DNA-bd_sf"/>
</dbReference>
<dbReference type="AlphaFoldDB" id="A0A0T6LNY4"/>
<keyword evidence="2" id="KW-1185">Reference proteome</keyword>
<dbReference type="RefSeq" id="WP_018383986.1">
    <property type="nucleotide sequence ID" value="NZ_LLZU01000035.1"/>
</dbReference>
<sequence>METTIDSRAVMSERGEVLRALTVWDATDRDVVRRLHILRSSPAQAAAALGIPVEEVHRRASRAVAQLCARYREYV</sequence>
<evidence type="ECO:0000313" key="1">
    <source>
        <dbReference type="EMBL" id="KRV47766.1"/>
    </source>
</evidence>
<dbReference type="Gene3D" id="1.10.10.10">
    <property type="entry name" value="Winged helix-like DNA-binding domain superfamily/Winged helix DNA-binding domain"/>
    <property type="match status" value="1"/>
</dbReference>
<comment type="caution">
    <text evidence="1">The sequence shown here is derived from an EMBL/GenBank/DDBJ whole genome shotgun (WGS) entry which is preliminary data.</text>
</comment>
<dbReference type="Proteomes" id="UP000050867">
    <property type="component" value="Unassembled WGS sequence"/>
</dbReference>
<evidence type="ECO:0000313" key="2">
    <source>
        <dbReference type="Proteomes" id="UP000050867"/>
    </source>
</evidence>
<reference evidence="1 2" key="1">
    <citation type="submission" date="2015-10" db="EMBL/GenBank/DDBJ databases">
        <title>Draft genome sequence of pyrrolomycin-producing Streptomyces vitaminophilus.</title>
        <authorList>
            <person name="Graham D.E."/>
            <person name="Mahan K.M."/>
            <person name="Klingeman D.M."/>
            <person name="Hettich R.L."/>
            <person name="Parry R.J."/>
        </authorList>
    </citation>
    <scope>NUCLEOTIDE SEQUENCE [LARGE SCALE GENOMIC DNA]</scope>
    <source>
        <strain evidence="1 2">ATCC 31673</strain>
    </source>
</reference>
<evidence type="ECO:0008006" key="3">
    <source>
        <dbReference type="Google" id="ProtNLM"/>
    </source>
</evidence>
<gene>
    <name evidence="1" type="ORF">AQ490_05165</name>
</gene>
<protein>
    <recommendedName>
        <fullName evidence="3">RNA polymerase sigma factor 70 region 4 type 2 domain-containing protein</fullName>
    </recommendedName>
</protein>
<organism evidence="1 2">
    <name type="scientific">Wenjunlia vitaminophila</name>
    <name type="common">Streptomyces vitaminophilus</name>
    <dbReference type="NCBI Taxonomy" id="76728"/>
    <lineage>
        <taxon>Bacteria</taxon>
        <taxon>Bacillati</taxon>
        <taxon>Actinomycetota</taxon>
        <taxon>Actinomycetes</taxon>
        <taxon>Kitasatosporales</taxon>
        <taxon>Streptomycetaceae</taxon>
        <taxon>Wenjunlia</taxon>
    </lineage>
</organism>
<dbReference type="SUPFAM" id="SSF88659">
    <property type="entry name" value="Sigma3 and sigma4 domains of RNA polymerase sigma factors"/>
    <property type="match status" value="1"/>
</dbReference>
<proteinExistence type="predicted"/>